<name>A0A915KV61_ROMCU</name>
<proteinExistence type="predicted"/>
<sequence length="133" mass="15946">MWTWPSREAVDTAPASERPRPIHCVTSRNDSMVQCGRLLPGTSMKIKRRRSPCRRYPKIPERVLPYQANCKGLIWGFCMGFDLRLRNVRFWLEENWRQGEGHQKKERNSKTETTTEIRRKKRESDDDYDLYEQ</sequence>
<dbReference type="WBParaSite" id="nRc.2.0.1.t41450-RA">
    <property type="protein sequence ID" value="nRc.2.0.1.t41450-RA"/>
    <property type="gene ID" value="nRc.2.0.1.g41450"/>
</dbReference>
<evidence type="ECO:0000256" key="1">
    <source>
        <dbReference type="SAM" id="MobiDB-lite"/>
    </source>
</evidence>
<feature type="compositionally biased region" description="Basic and acidic residues" evidence="1">
    <location>
        <begin position="98"/>
        <end position="117"/>
    </location>
</feature>
<keyword evidence="2" id="KW-1185">Reference proteome</keyword>
<protein>
    <submittedName>
        <fullName evidence="3">Uncharacterized protein</fullName>
    </submittedName>
</protein>
<reference evidence="3" key="1">
    <citation type="submission" date="2022-11" db="UniProtKB">
        <authorList>
            <consortium name="WormBaseParasite"/>
        </authorList>
    </citation>
    <scope>IDENTIFICATION</scope>
</reference>
<feature type="region of interest" description="Disordered" evidence="1">
    <location>
        <begin position="98"/>
        <end position="133"/>
    </location>
</feature>
<organism evidence="2 3">
    <name type="scientific">Romanomermis culicivorax</name>
    <name type="common">Nematode worm</name>
    <dbReference type="NCBI Taxonomy" id="13658"/>
    <lineage>
        <taxon>Eukaryota</taxon>
        <taxon>Metazoa</taxon>
        <taxon>Ecdysozoa</taxon>
        <taxon>Nematoda</taxon>
        <taxon>Enoplea</taxon>
        <taxon>Dorylaimia</taxon>
        <taxon>Mermithida</taxon>
        <taxon>Mermithoidea</taxon>
        <taxon>Mermithidae</taxon>
        <taxon>Romanomermis</taxon>
    </lineage>
</organism>
<evidence type="ECO:0000313" key="2">
    <source>
        <dbReference type="Proteomes" id="UP000887565"/>
    </source>
</evidence>
<feature type="region of interest" description="Disordered" evidence="1">
    <location>
        <begin position="1"/>
        <end position="21"/>
    </location>
</feature>
<accession>A0A915KV61</accession>
<dbReference type="AlphaFoldDB" id="A0A915KV61"/>
<evidence type="ECO:0000313" key="3">
    <source>
        <dbReference type="WBParaSite" id="nRc.2.0.1.t41450-RA"/>
    </source>
</evidence>
<dbReference type="Proteomes" id="UP000887565">
    <property type="component" value="Unplaced"/>
</dbReference>